<feature type="compositionally biased region" description="Acidic residues" evidence="10">
    <location>
        <begin position="82"/>
        <end position="91"/>
    </location>
</feature>
<keyword evidence="6 11" id="KW-0472">Membrane</keyword>
<evidence type="ECO:0000256" key="8">
    <source>
        <dbReference type="ARBA" id="ARBA00023207"/>
    </source>
</evidence>
<evidence type="ECO:0000256" key="12">
    <source>
        <dbReference type="SAM" id="SignalP"/>
    </source>
</evidence>
<evidence type="ECO:0000256" key="1">
    <source>
        <dbReference type="ARBA" id="ARBA00004479"/>
    </source>
</evidence>
<evidence type="ECO:0000256" key="10">
    <source>
        <dbReference type="SAM" id="MobiDB-lite"/>
    </source>
</evidence>
<dbReference type="PANTHER" id="PTHR10915">
    <property type="entry name" value="SYNDECAN"/>
    <property type="match status" value="1"/>
</dbReference>
<feature type="domain" description="Syndecan/Neurexin" evidence="13">
    <location>
        <begin position="208"/>
        <end position="270"/>
    </location>
</feature>
<evidence type="ECO:0000259" key="13">
    <source>
        <dbReference type="Pfam" id="PF01034"/>
    </source>
</evidence>
<feature type="signal peptide" evidence="12">
    <location>
        <begin position="1"/>
        <end position="18"/>
    </location>
</feature>
<evidence type="ECO:0000256" key="4">
    <source>
        <dbReference type="ARBA" id="ARBA00022974"/>
    </source>
</evidence>
<dbReference type="InterPro" id="IPR027789">
    <property type="entry name" value="Syndecan/Neurexin_dom"/>
</dbReference>
<proteinExistence type="inferred from homology"/>
<dbReference type="PROSITE" id="PS00964">
    <property type="entry name" value="SYNDECAN"/>
    <property type="match status" value="1"/>
</dbReference>
<dbReference type="GO" id="GO:0016477">
    <property type="term" value="P:cell migration"/>
    <property type="evidence" value="ECO:0007669"/>
    <property type="project" value="TreeGrafter"/>
</dbReference>
<keyword evidence="12" id="KW-0732">Signal</keyword>
<feature type="compositionally biased region" description="Low complexity" evidence="10">
    <location>
        <begin position="92"/>
        <end position="102"/>
    </location>
</feature>
<dbReference type="PANTHER" id="PTHR10915:SF1">
    <property type="entry name" value="SYNDECAN"/>
    <property type="match status" value="1"/>
</dbReference>
<comment type="similarity">
    <text evidence="2 9">Belongs to the syndecan proteoglycan family.</text>
</comment>
<feature type="compositionally biased region" description="Low complexity" evidence="10">
    <location>
        <begin position="157"/>
        <end position="187"/>
    </location>
</feature>
<reference evidence="14" key="1">
    <citation type="submission" date="2015-11" db="EMBL/GenBank/DDBJ databases">
        <title>De novo transcriptome assembly of four potential Pierce s Disease insect vectors from Arizona vineyards.</title>
        <authorList>
            <person name="Tassone E.E."/>
        </authorList>
    </citation>
    <scope>NUCLEOTIDE SEQUENCE</scope>
</reference>
<dbReference type="InterPro" id="IPR030479">
    <property type="entry name" value="Syndecan_CS"/>
</dbReference>
<feature type="compositionally biased region" description="Basic and acidic residues" evidence="10">
    <location>
        <begin position="135"/>
        <end position="153"/>
    </location>
</feature>
<dbReference type="EMBL" id="GECZ01024044">
    <property type="protein sequence ID" value="JAS45725.1"/>
    <property type="molecule type" value="Transcribed_RNA"/>
</dbReference>
<evidence type="ECO:0000256" key="5">
    <source>
        <dbReference type="ARBA" id="ARBA00022989"/>
    </source>
</evidence>
<evidence type="ECO:0000256" key="6">
    <source>
        <dbReference type="ARBA" id="ARBA00023136"/>
    </source>
</evidence>
<protein>
    <recommendedName>
        <fullName evidence="9">Syndecan</fullName>
    </recommendedName>
</protein>
<name>A0A1B6F6B2_9HEMI</name>
<feature type="transmembrane region" description="Helical" evidence="11">
    <location>
        <begin position="214"/>
        <end position="238"/>
    </location>
</feature>
<comment type="function">
    <text evidence="9">Cell surface proteoglycan.</text>
</comment>
<evidence type="ECO:0000313" key="14">
    <source>
        <dbReference type="EMBL" id="JAS45725.1"/>
    </source>
</evidence>
<organism evidence="14">
    <name type="scientific">Cuerna arida</name>
    <dbReference type="NCBI Taxonomy" id="1464854"/>
    <lineage>
        <taxon>Eukaryota</taxon>
        <taxon>Metazoa</taxon>
        <taxon>Ecdysozoa</taxon>
        <taxon>Arthropoda</taxon>
        <taxon>Hexapoda</taxon>
        <taxon>Insecta</taxon>
        <taxon>Pterygota</taxon>
        <taxon>Neoptera</taxon>
        <taxon>Paraneoptera</taxon>
        <taxon>Hemiptera</taxon>
        <taxon>Auchenorrhyncha</taxon>
        <taxon>Membracoidea</taxon>
        <taxon>Cicadellidae</taxon>
        <taxon>Cicadellinae</taxon>
        <taxon>Proconiini</taxon>
        <taxon>Cuerna</taxon>
    </lineage>
</organism>
<feature type="chain" id="PRO_5008582616" description="Syndecan" evidence="12">
    <location>
        <begin position="19"/>
        <end position="272"/>
    </location>
</feature>
<dbReference type="InterPro" id="IPR001050">
    <property type="entry name" value="Syndecan"/>
</dbReference>
<evidence type="ECO:0000256" key="7">
    <source>
        <dbReference type="ARBA" id="ARBA00023180"/>
    </source>
</evidence>
<dbReference type="GO" id="GO:0009986">
    <property type="term" value="C:cell surface"/>
    <property type="evidence" value="ECO:0007669"/>
    <property type="project" value="TreeGrafter"/>
</dbReference>
<keyword evidence="7 9" id="KW-0325">Glycoprotein</keyword>
<evidence type="ECO:0000256" key="2">
    <source>
        <dbReference type="ARBA" id="ARBA00005343"/>
    </source>
</evidence>
<accession>A0A1B6F6B2</accession>
<keyword evidence="5 11" id="KW-1133">Transmembrane helix</keyword>
<evidence type="ECO:0000256" key="9">
    <source>
        <dbReference type="RuleBase" id="RU000649"/>
    </source>
</evidence>
<evidence type="ECO:0000256" key="11">
    <source>
        <dbReference type="SAM" id="Phobius"/>
    </source>
</evidence>
<dbReference type="GO" id="GO:0016020">
    <property type="term" value="C:membrane"/>
    <property type="evidence" value="ECO:0007669"/>
    <property type="project" value="UniProtKB-SubCell"/>
</dbReference>
<evidence type="ECO:0000256" key="3">
    <source>
        <dbReference type="ARBA" id="ARBA00022692"/>
    </source>
</evidence>
<keyword evidence="3 9" id="KW-0812">Transmembrane</keyword>
<keyword evidence="8 9" id="KW-0357">Heparan sulfate</keyword>
<dbReference type="Pfam" id="PF01034">
    <property type="entry name" value="Syndecan"/>
    <property type="match status" value="1"/>
</dbReference>
<dbReference type="AlphaFoldDB" id="A0A1B6F6B2"/>
<feature type="region of interest" description="Disordered" evidence="10">
    <location>
        <begin position="124"/>
        <end position="187"/>
    </location>
</feature>
<gene>
    <name evidence="14" type="ORF">g.2483</name>
</gene>
<keyword evidence="4 9" id="KW-0654">Proteoglycan</keyword>
<sequence length="272" mass="30100">MHFKVTLLCFFFIGTSFSIKEDLSLTDSHGLSSHFDTTEGSGFDKDMEGSGSGYGPVGFDDEDFIPETKPKTAHTMHKNTESDDEDDDLESSGDLNIKNNIDNDNDHKKIVVVKSTEMPITHGANVPVVITDKPSSTKEFDSGTEQTVKRPDDNNANSKNNFSPYPNNNNNNDNNVLTNHNNNNNNNNNQLAKNNVFVVNTMDERTAFFAQPGMLAAIIGGTVVGLLCAILVVMFIVYRMRKKDEGSYSLNNEPKRSPALNYAKGVNREFFA</sequence>
<feature type="region of interest" description="Disordered" evidence="10">
    <location>
        <begin position="39"/>
        <end position="103"/>
    </location>
</feature>
<comment type="subcellular location">
    <subcellularLocation>
        <location evidence="1 9">Membrane</location>
        <topology evidence="1 9">Single-pass type I membrane protein</topology>
    </subcellularLocation>
</comment>